<protein>
    <submittedName>
        <fullName evidence="2">Uncharacterized protein</fullName>
    </submittedName>
</protein>
<dbReference type="AlphaFoldDB" id="A0A9Y1FL16"/>
<name>A0A9Y1FL16_9ARCH</name>
<proteinExistence type="predicted"/>
<dbReference type="EMBL" id="CP084166">
    <property type="protein sequence ID" value="UJG40123.1"/>
    <property type="molecule type" value="Genomic_DNA"/>
</dbReference>
<gene>
    <name evidence="2" type="ORF">K9W45_09775</name>
</gene>
<feature type="transmembrane region" description="Helical" evidence="1">
    <location>
        <begin position="37"/>
        <end position="57"/>
    </location>
</feature>
<dbReference type="Proteomes" id="UP001201020">
    <property type="component" value="Chromosome"/>
</dbReference>
<evidence type="ECO:0000313" key="2">
    <source>
        <dbReference type="EMBL" id="UJG40123.1"/>
    </source>
</evidence>
<accession>A0A9Y1FL16</accession>
<keyword evidence="1" id="KW-0472">Membrane</keyword>
<feature type="transmembrane region" description="Helical" evidence="1">
    <location>
        <begin position="6"/>
        <end position="25"/>
    </location>
</feature>
<organism evidence="2">
    <name type="scientific">Candidatus Heimdallarchaeum aukensis</name>
    <dbReference type="NCBI Taxonomy" id="2876573"/>
    <lineage>
        <taxon>Archaea</taxon>
        <taxon>Promethearchaeati</taxon>
        <taxon>Candidatus Heimdallarchaeota</taxon>
        <taxon>Candidatus Heimdallarchaeia (ex Rinke et al. 2021) (nom. nud.)</taxon>
        <taxon>Candidatus Heimdallarchaeales</taxon>
        <taxon>Candidatus Heimdallarchaeaceae</taxon>
        <taxon>Candidatus Heimdallarchaeum</taxon>
    </lineage>
</organism>
<feature type="transmembrane region" description="Helical" evidence="1">
    <location>
        <begin position="102"/>
        <end position="119"/>
    </location>
</feature>
<keyword evidence="1" id="KW-0812">Transmembrane</keyword>
<reference evidence="2" key="1">
    <citation type="journal article" date="2022" name="Nat. Microbiol.">
        <title>Unique mobile elements and scalable gene flow at the prokaryote-eukaryote boundary revealed by circularized Asgard archaea genomes.</title>
        <authorList>
            <person name="Wu F."/>
            <person name="Speth D.R."/>
            <person name="Philosof A."/>
            <person name="Cremiere A."/>
            <person name="Narayanan A."/>
            <person name="Barco R.A."/>
            <person name="Connon S.A."/>
            <person name="Amend J.P."/>
            <person name="Antoshechkin I.A."/>
            <person name="Orphan V.J."/>
        </authorList>
    </citation>
    <scope>NUCLEOTIDE SEQUENCE</scope>
    <source>
        <strain evidence="2">PM71</strain>
    </source>
</reference>
<evidence type="ECO:0000256" key="1">
    <source>
        <dbReference type="SAM" id="Phobius"/>
    </source>
</evidence>
<keyword evidence="1" id="KW-1133">Transmembrane helix</keyword>
<feature type="transmembrane region" description="Helical" evidence="1">
    <location>
        <begin position="63"/>
        <end position="81"/>
    </location>
</feature>
<sequence>MSYIGITLLLFLAYLPLLWIVVRLYKKNSTLGGMAIGFYCILLFFVWVFGFIARTIYAGAIEHLILVGTINIILVIIFELFTGKIINELTTRRRFRKKITSALVFIIITVILLNSLLNINKTLQSARTFEEMVTVEYSTLPFIVSDEVREIDNSIRLVTKEFAISRAEQNKAIFGSNVMYIQANVILVNNTLYWCIVYAPRFSAQFWQPGLFNKVLGLILIDVNNPNAEPIIIEFPDGTFNYAEDLWRNHNVNLKSYRRSQTAKYYRSYPAWTGEKWVYVVTRTTRNIYGAWYSDGVDIVDIRTGDLIKHYGPEELGQTPDYVLQVYSETLLEDYWIKKWGIKRDLSAPDNIRLFSGFPNYSPDRIGFYGEGVEDIRYVFRKNSSFAFFATHPLNAPETLAGIGVVTKTNVTFYDLRNEGFISASTAAQIAKGQLTVPNEGSYIVQMPVPFTLNTSLGNRLVWFIPIYWESGTVQRLSHICILDAKETSYIAITNAEGLTGSEAVKEARLTYKSFFSGNKPEEIYNYAQVEKVGTYVKDGNSIFVFSLNDSRTIRCSRDYLNETHWNDVVLTDVGDNIKYTYIEDDNGILWATEFYLL</sequence>